<dbReference type="Pfam" id="PF04689">
    <property type="entry name" value="S1FA"/>
    <property type="match status" value="1"/>
</dbReference>
<dbReference type="HOGENOM" id="CLU_1274151_0_0_1"/>
<dbReference type="InParanoid" id="K3Y9Y8"/>
<dbReference type="AlphaFoldDB" id="K3Y9Y8"/>
<keyword evidence="7" id="KW-0804">Transcription</keyword>
<dbReference type="EnsemblPlants" id="KQK97144">
    <property type="protein sequence ID" value="KQK97144"/>
    <property type="gene ID" value="SETIT_011030mg"/>
</dbReference>
<protein>
    <recommendedName>
        <fullName evidence="13">DNA-binding protein S1FA2</fullName>
    </recommendedName>
</protein>
<comment type="subcellular location">
    <subcellularLocation>
        <location evidence="2">Nucleus</location>
    </subcellularLocation>
</comment>
<evidence type="ECO:0000256" key="8">
    <source>
        <dbReference type="ARBA" id="ARBA00023242"/>
    </source>
</evidence>
<feature type="compositionally biased region" description="Basic residues" evidence="9">
    <location>
        <begin position="192"/>
        <end position="207"/>
    </location>
</feature>
<sequence>MPPRLVAAWRSPSTWTLPWPAATAPHPATHPTGAAAPHPAAAVARTGRGPAGKGGLLARTGKDNSRAGIAIWGEIGTRKYTRWKLPDQTAHKTHTRRRGKPGVVRSRERRKGPQDRQQRKRAGCLAQIVRPPWRISSRIRRSLLFQNNVIIEEVNKGLNPGMIVLLVVASFLLLFFVGNYALYVYAQKTLPPKKKKPVSKKKLKREKLKQGVSAPGE</sequence>
<evidence type="ECO:0000313" key="11">
    <source>
        <dbReference type="EnsemblPlants" id="KQK97144"/>
    </source>
</evidence>
<dbReference type="Proteomes" id="UP000004995">
    <property type="component" value="Unassembled WGS sequence"/>
</dbReference>
<dbReference type="GO" id="GO:0006355">
    <property type="term" value="P:regulation of DNA-templated transcription"/>
    <property type="evidence" value="ECO:0007669"/>
    <property type="project" value="InterPro"/>
</dbReference>
<evidence type="ECO:0000256" key="7">
    <source>
        <dbReference type="ARBA" id="ARBA00023163"/>
    </source>
</evidence>
<dbReference type="EMBL" id="AGNK02004330">
    <property type="status" value="NOT_ANNOTATED_CDS"/>
    <property type="molecule type" value="Genomic_DNA"/>
</dbReference>
<keyword evidence="10" id="KW-0472">Membrane</keyword>
<reference evidence="11" key="2">
    <citation type="submission" date="2018-08" db="UniProtKB">
        <authorList>
            <consortium name="EnsemblPlants"/>
        </authorList>
    </citation>
    <scope>IDENTIFICATION</scope>
    <source>
        <strain evidence="11">Yugu1</strain>
    </source>
</reference>
<evidence type="ECO:0000256" key="9">
    <source>
        <dbReference type="SAM" id="MobiDB-lite"/>
    </source>
</evidence>
<evidence type="ECO:0000256" key="5">
    <source>
        <dbReference type="ARBA" id="ARBA00023015"/>
    </source>
</evidence>
<dbReference type="PANTHER" id="PTHR35298:SF11">
    <property type="entry name" value="DNA-BINDING PROTEIN S1FA1-RELATED"/>
    <property type="match status" value="1"/>
</dbReference>
<keyword evidence="6" id="KW-0238">DNA-binding</keyword>
<accession>K3Y9Y8</accession>
<keyword evidence="12" id="KW-1185">Reference proteome</keyword>
<keyword evidence="10" id="KW-0812">Transmembrane</keyword>
<proteinExistence type="inferred from homology"/>
<evidence type="ECO:0000256" key="2">
    <source>
        <dbReference type="ARBA" id="ARBA00004123"/>
    </source>
</evidence>
<dbReference type="STRING" id="4555.K3Y9Y8"/>
<evidence type="ECO:0008006" key="13">
    <source>
        <dbReference type="Google" id="ProtNLM"/>
    </source>
</evidence>
<evidence type="ECO:0000313" key="12">
    <source>
        <dbReference type="Proteomes" id="UP000004995"/>
    </source>
</evidence>
<evidence type="ECO:0000256" key="6">
    <source>
        <dbReference type="ARBA" id="ARBA00023125"/>
    </source>
</evidence>
<feature type="compositionally biased region" description="Basic residues" evidence="9">
    <location>
        <begin position="91"/>
        <end position="100"/>
    </location>
</feature>
<feature type="compositionally biased region" description="Low complexity" evidence="9">
    <location>
        <begin position="20"/>
        <end position="42"/>
    </location>
</feature>
<comment type="function">
    <text evidence="1">DNA-binding protein that specifically recognizes a negative element (S1F) within the RPS1 promoter.</text>
</comment>
<feature type="transmembrane region" description="Helical" evidence="10">
    <location>
        <begin position="162"/>
        <end position="186"/>
    </location>
</feature>
<comment type="similarity">
    <text evidence="3">Belongs to the S1FA transcription factor family.</text>
</comment>
<organism evidence="11 12">
    <name type="scientific">Setaria italica</name>
    <name type="common">Foxtail millet</name>
    <name type="synonym">Panicum italicum</name>
    <dbReference type="NCBI Taxonomy" id="4555"/>
    <lineage>
        <taxon>Eukaryota</taxon>
        <taxon>Viridiplantae</taxon>
        <taxon>Streptophyta</taxon>
        <taxon>Embryophyta</taxon>
        <taxon>Tracheophyta</taxon>
        <taxon>Spermatophyta</taxon>
        <taxon>Magnoliopsida</taxon>
        <taxon>Liliopsida</taxon>
        <taxon>Poales</taxon>
        <taxon>Poaceae</taxon>
        <taxon>PACMAD clade</taxon>
        <taxon>Panicoideae</taxon>
        <taxon>Panicodae</taxon>
        <taxon>Paniceae</taxon>
        <taxon>Cenchrinae</taxon>
        <taxon>Setaria</taxon>
    </lineage>
</organism>
<evidence type="ECO:0000256" key="4">
    <source>
        <dbReference type="ARBA" id="ARBA00022491"/>
    </source>
</evidence>
<dbReference type="GO" id="GO:0003677">
    <property type="term" value="F:DNA binding"/>
    <property type="evidence" value="ECO:0007669"/>
    <property type="project" value="UniProtKB-KW"/>
</dbReference>
<dbReference type="Gramene" id="KQK97144">
    <property type="protein sequence ID" value="KQK97144"/>
    <property type="gene ID" value="SETIT_011030mg"/>
</dbReference>
<dbReference type="InterPro" id="IPR006779">
    <property type="entry name" value="S1FA_DNA-bd"/>
</dbReference>
<dbReference type="GO" id="GO:0005634">
    <property type="term" value="C:nucleus"/>
    <property type="evidence" value="ECO:0007669"/>
    <property type="project" value="UniProtKB-SubCell"/>
</dbReference>
<name>K3Y9Y8_SETIT</name>
<evidence type="ECO:0000256" key="1">
    <source>
        <dbReference type="ARBA" id="ARBA00002946"/>
    </source>
</evidence>
<keyword evidence="10" id="KW-1133">Transmembrane helix</keyword>
<feature type="region of interest" description="Disordered" evidence="9">
    <location>
        <begin position="83"/>
        <end position="122"/>
    </location>
</feature>
<keyword evidence="5" id="KW-0805">Transcription regulation</keyword>
<dbReference type="eggNOG" id="ENOG502S3X9">
    <property type="taxonomic scope" value="Eukaryota"/>
</dbReference>
<keyword evidence="8" id="KW-0539">Nucleus</keyword>
<evidence type="ECO:0000256" key="10">
    <source>
        <dbReference type="SAM" id="Phobius"/>
    </source>
</evidence>
<keyword evidence="4" id="KW-0678">Repressor</keyword>
<reference evidence="12" key="1">
    <citation type="journal article" date="2012" name="Nat. Biotechnol.">
        <title>Reference genome sequence of the model plant Setaria.</title>
        <authorList>
            <person name="Bennetzen J.L."/>
            <person name="Schmutz J."/>
            <person name="Wang H."/>
            <person name="Percifield R."/>
            <person name="Hawkins J."/>
            <person name="Pontaroli A.C."/>
            <person name="Estep M."/>
            <person name="Feng L."/>
            <person name="Vaughn J.N."/>
            <person name="Grimwood J."/>
            <person name="Jenkins J."/>
            <person name="Barry K."/>
            <person name="Lindquist E."/>
            <person name="Hellsten U."/>
            <person name="Deshpande S."/>
            <person name="Wang X."/>
            <person name="Wu X."/>
            <person name="Mitros T."/>
            <person name="Triplett J."/>
            <person name="Yang X."/>
            <person name="Ye C.Y."/>
            <person name="Mauro-Herrera M."/>
            <person name="Wang L."/>
            <person name="Li P."/>
            <person name="Sharma M."/>
            <person name="Sharma R."/>
            <person name="Ronald P.C."/>
            <person name="Panaud O."/>
            <person name="Kellogg E.A."/>
            <person name="Brutnell T.P."/>
            <person name="Doust A.N."/>
            <person name="Tuskan G.A."/>
            <person name="Rokhsar D."/>
            <person name="Devos K.M."/>
        </authorList>
    </citation>
    <scope>NUCLEOTIDE SEQUENCE [LARGE SCALE GENOMIC DNA]</scope>
    <source>
        <strain evidence="12">cv. Yugu1</strain>
    </source>
</reference>
<feature type="region of interest" description="Disordered" evidence="9">
    <location>
        <begin position="15"/>
        <end position="60"/>
    </location>
</feature>
<evidence type="ECO:0000256" key="3">
    <source>
        <dbReference type="ARBA" id="ARBA00007382"/>
    </source>
</evidence>
<feature type="region of interest" description="Disordered" evidence="9">
    <location>
        <begin position="192"/>
        <end position="217"/>
    </location>
</feature>
<dbReference type="PANTHER" id="PTHR35298">
    <property type="entry name" value="DNA-BINDING PROTEIN S1FA2"/>
    <property type="match status" value="1"/>
</dbReference>